<dbReference type="InterPro" id="IPR014284">
    <property type="entry name" value="RNA_pol_sigma-70_dom"/>
</dbReference>
<evidence type="ECO:0000256" key="3">
    <source>
        <dbReference type="ARBA" id="ARBA00023082"/>
    </source>
</evidence>
<dbReference type="Gene3D" id="1.10.1740.10">
    <property type="match status" value="1"/>
</dbReference>
<evidence type="ECO:0000256" key="4">
    <source>
        <dbReference type="ARBA" id="ARBA00023125"/>
    </source>
</evidence>
<dbReference type="NCBIfam" id="TIGR02937">
    <property type="entry name" value="sigma70-ECF"/>
    <property type="match status" value="1"/>
</dbReference>
<feature type="domain" description="RNA polymerase sigma factor 70 region 4 type 2" evidence="7">
    <location>
        <begin position="128"/>
        <end position="179"/>
    </location>
</feature>
<dbReference type="InterPro" id="IPR036388">
    <property type="entry name" value="WH-like_DNA-bd_sf"/>
</dbReference>
<keyword evidence="2" id="KW-0805">Transcription regulation</keyword>
<sequence length="188" mass="21921">MPLLHKRITDEKLVIELISSREPELFGELYDRYADKVFNKCSGFAIDLQEAEDLTKDIFLLLYIKIGSFQGRSKFSTWLYSFVYNFCVNHVNRNKYRKMKDSSRSFEEGDGNPLQEIPDSSLFELKSQKLKKALDQIEPEDKSILLLKYQDDATIKELMALLQIGESAVKMRLKRAKNKVVNAYHNLK</sequence>
<evidence type="ECO:0000313" key="8">
    <source>
        <dbReference type="EMBL" id="MFC4096410.1"/>
    </source>
</evidence>
<dbReference type="InterPro" id="IPR039425">
    <property type="entry name" value="RNA_pol_sigma-70-like"/>
</dbReference>
<keyword evidence="4" id="KW-0238">DNA-binding</keyword>
<dbReference type="Pfam" id="PF04542">
    <property type="entry name" value="Sigma70_r2"/>
    <property type="match status" value="1"/>
</dbReference>
<protein>
    <submittedName>
        <fullName evidence="8">RNA polymerase sigma factor</fullName>
    </submittedName>
</protein>
<dbReference type="RefSeq" id="WP_225621343.1">
    <property type="nucleotide sequence ID" value="NZ_JACYFJ010000010.1"/>
</dbReference>
<evidence type="ECO:0000313" key="9">
    <source>
        <dbReference type="Proteomes" id="UP001595814"/>
    </source>
</evidence>
<keyword evidence="9" id="KW-1185">Reference proteome</keyword>
<dbReference type="Proteomes" id="UP001595814">
    <property type="component" value="Unassembled WGS sequence"/>
</dbReference>
<comment type="similarity">
    <text evidence="1">Belongs to the sigma-70 factor family. ECF subfamily.</text>
</comment>
<evidence type="ECO:0000259" key="7">
    <source>
        <dbReference type="Pfam" id="PF08281"/>
    </source>
</evidence>
<proteinExistence type="inferred from homology"/>
<dbReference type="PANTHER" id="PTHR43133">
    <property type="entry name" value="RNA POLYMERASE ECF-TYPE SIGMA FACTO"/>
    <property type="match status" value="1"/>
</dbReference>
<evidence type="ECO:0000256" key="2">
    <source>
        <dbReference type="ARBA" id="ARBA00023015"/>
    </source>
</evidence>
<dbReference type="InterPro" id="IPR013249">
    <property type="entry name" value="RNA_pol_sigma70_r4_t2"/>
</dbReference>
<feature type="domain" description="RNA polymerase sigma-70 region 2" evidence="6">
    <location>
        <begin position="29"/>
        <end position="95"/>
    </location>
</feature>
<organism evidence="8 9">
    <name type="scientific">Euzebyella saccharophila</name>
    <dbReference type="NCBI Taxonomy" id="679664"/>
    <lineage>
        <taxon>Bacteria</taxon>
        <taxon>Pseudomonadati</taxon>
        <taxon>Bacteroidota</taxon>
        <taxon>Flavobacteriia</taxon>
        <taxon>Flavobacteriales</taxon>
        <taxon>Flavobacteriaceae</taxon>
        <taxon>Euzebyella</taxon>
    </lineage>
</organism>
<evidence type="ECO:0000259" key="6">
    <source>
        <dbReference type="Pfam" id="PF04542"/>
    </source>
</evidence>
<evidence type="ECO:0000256" key="5">
    <source>
        <dbReference type="ARBA" id="ARBA00023163"/>
    </source>
</evidence>
<dbReference type="Gene3D" id="1.10.10.10">
    <property type="entry name" value="Winged helix-like DNA-binding domain superfamily/Winged helix DNA-binding domain"/>
    <property type="match status" value="1"/>
</dbReference>
<evidence type="ECO:0000256" key="1">
    <source>
        <dbReference type="ARBA" id="ARBA00010641"/>
    </source>
</evidence>
<dbReference type="SUPFAM" id="SSF88659">
    <property type="entry name" value="Sigma3 and sigma4 domains of RNA polymerase sigma factors"/>
    <property type="match status" value="1"/>
</dbReference>
<name>A0ABV8JTJ5_9FLAO</name>
<keyword evidence="3" id="KW-0731">Sigma factor</keyword>
<dbReference type="EMBL" id="JBHSAW010000007">
    <property type="protein sequence ID" value="MFC4096410.1"/>
    <property type="molecule type" value="Genomic_DNA"/>
</dbReference>
<reference evidence="9" key="1">
    <citation type="journal article" date="2019" name="Int. J. Syst. Evol. Microbiol.">
        <title>The Global Catalogue of Microorganisms (GCM) 10K type strain sequencing project: providing services to taxonomists for standard genome sequencing and annotation.</title>
        <authorList>
            <consortium name="The Broad Institute Genomics Platform"/>
            <consortium name="The Broad Institute Genome Sequencing Center for Infectious Disease"/>
            <person name="Wu L."/>
            <person name="Ma J."/>
        </authorList>
    </citation>
    <scope>NUCLEOTIDE SEQUENCE [LARGE SCALE GENOMIC DNA]</scope>
    <source>
        <strain evidence="9">CECT 7477</strain>
    </source>
</reference>
<accession>A0ABV8JTJ5</accession>
<dbReference type="InterPro" id="IPR013325">
    <property type="entry name" value="RNA_pol_sigma_r2"/>
</dbReference>
<gene>
    <name evidence="8" type="ORF">ACFOUT_11040</name>
</gene>
<dbReference type="InterPro" id="IPR013324">
    <property type="entry name" value="RNA_pol_sigma_r3/r4-like"/>
</dbReference>
<dbReference type="PANTHER" id="PTHR43133:SF8">
    <property type="entry name" value="RNA POLYMERASE SIGMA FACTOR HI_1459-RELATED"/>
    <property type="match status" value="1"/>
</dbReference>
<dbReference type="Pfam" id="PF08281">
    <property type="entry name" value="Sigma70_r4_2"/>
    <property type="match status" value="1"/>
</dbReference>
<comment type="caution">
    <text evidence="8">The sequence shown here is derived from an EMBL/GenBank/DDBJ whole genome shotgun (WGS) entry which is preliminary data.</text>
</comment>
<keyword evidence="5" id="KW-0804">Transcription</keyword>
<dbReference type="SUPFAM" id="SSF88946">
    <property type="entry name" value="Sigma2 domain of RNA polymerase sigma factors"/>
    <property type="match status" value="1"/>
</dbReference>
<dbReference type="InterPro" id="IPR007627">
    <property type="entry name" value="RNA_pol_sigma70_r2"/>
</dbReference>